<evidence type="ECO:0000259" key="1">
    <source>
        <dbReference type="Pfam" id="PF00561"/>
    </source>
</evidence>
<evidence type="ECO:0000313" key="2">
    <source>
        <dbReference type="EMBL" id="WIT10730.1"/>
    </source>
</evidence>
<keyword evidence="2" id="KW-0378">Hydrolase</keyword>
<gene>
    <name evidence="2" type="ORF">PFX98_17670</name>
</gene>
<dbReference type="InterPro" id="IPR029058">
    <property type="entry name" value="AB_hydrolase_fold"/>
</dbReference>
<dbReference type="SUPFAM" id="SSF53474">
    <property type="entry name" value="alpha/beta-Hydrolases"/>
    <property type="match status" value="1"/>
</dbReference>
<keyword evidence="3" id="KW-1185">Reference proteome</keyword>
<dbReference type="GO" id="GO:0016787">
    <property type="term" value="F:hydrolase activity"/>
    <property type="evidence" value="ECO:0007669"/>
    <property type="project" value="UniProtKB-KW"/>
</dbReference>
<evidence type="ECO:0000313" key="3">
    <source>
        <dbReference type="Proteomes" id="UP001177769"/>
    </source>
</evidence>
<dbReference type="KEGG" id="pais:PFX98_17670"/>
<feature type="domain" description="AB hydrolase-1" evidence="1">
    <location>
        <begin position="77"/>
        <end position="311"/>
    </location>
</feature>
<dbReference type="EMBL" id="CP116346">
    <property type="protein sequence ID" value="WIT10730.1"/>
    <property type="molecule type" value="Genomic_DNA"/>
</dbReference>
<dbReference type="InterPro" id="IPR000073">
    <property type="entry name" value="AB_hydrolase_1"/>
</dbReference>
<dbReference type="Gene3D" id="3.40.50.1820">
    <property type="entry name" value="alpha/beta hydrolase"/>
    <property type="match status" value="1"/>
</dbReference>
<dbReference type="Proteomes" id="UP001177769">
    <property type="component" value="Chromosome"/>
</dbReference>
<dbReference type="AlphaFoldDB" id="A0AA95SN04"/>
<dbReference type="RefSeq" id="WP_285231804.1">
    <property type="nucleotide sequence ID" value="NZ_CP116346.1"/>
</dbReference>
<name>A0AA95SN04_9BURK</name>
<organism evidence="2 3">
    <name type="scientific">Paucibacter sediminis</name>
    <dbReference type="NCBI Taxonomy" id="3019553"/>
    <lineage>
        <taxon>Bacteria</taxon>
        <taxon>Pseudomonadati</taxon>
        <taxon>Pseudomonadota</taxon>
        <taxon>Betaproteobacteria</taxon>
        <taxon>Burkholderiales</taxon>
        <taxon>Sphaerotilaceae</taxon>
        <taxon>Roseateles</taxon>
    </lineage>
</organism>
<dbReference type="PRINTS" id="PR00111">
    <property type="entry name" value="ABHYDROLASE"/>
</dbReference>
<accession>A0AA95SN04</accession>
<dbReference type="PANTHER" id="PTHR43689:SF8">
    <property type="entry name" value="ALPHA_BETA-HYDROLASES SUPERFAMILY PROTEIN"/>
    <property type="match status" value="1"/>
</dbReference>
<protein>
    <submittedName>
        <fullName evidence="2">Alpha/beta hydrolase</fullName>
    </submittedName>
</protein>
<dbReference type="Pfam" id="PF00561">
    <property type="entry name" value="Abhydrolase_1"/>
    <property type="match status" value="1"/>
</dbReference>
<proteinExistence type="predicted"/>
<dbReference type="PANTHER" id="PTHR43689">
    <property type="entry name" value="HYDROLASE"/>
    <property type="match status" value="1"/>
</dbReference>
<reference evidence="2" key="1">
    <citation type="submission" date="2023-01" db="EMBL/GenBank/DDBJ databases">
        <title>Whole genome sequence of Paucibacter sp. S2-9 isolated from pond sediment.</title>
        <authorList>
            <person name="Jung J.Y."/>
        </authorList>
    </citation>
    <scope>NUCLEOTIDE SEQUENCE</scope>
    <source>
        <strain evidence="2">S2-9</strain>
    </source>
</reference>
<sequence>MSKRLSERLRHSLLRLLGLLILALAICAAAFRAPERSLESLVARWAPPPSEFMELPLDGGQQLLHWRDEGPRGDPTPIVLLHGTSASLHTWAGWVKTLSATRRVITLDLPGFGLTGPAGSGDYSDAAYQRLLLALLDKLQLPRVVLGGNSLGGQIAWEFAAQQPARVAALLLVDAGGLAFKPESVPLGFQLARIPGMRSLVSGFLPRRLIESSVRNVYGEPGQVTAELVDRYFELTLREGNRLALTQRFEQMRPGAYAAQLGDIRQPTLILWGRRDRLIPLEYGQQMKQAIKGSELVVFDTLGHVPQEEDPAATLKPVQAFLQSLKP</sequence>